<evidence type="ECO:0000256" key="2">
    <source>
        <dbReference type="ARBA" id="ARBA00023015"/>
    </source>
</evidence>
<organism evidence="6 7">
    <name type="scientific">Vibrio marisflavi CECT 7928</name>
    <dbReference type="NCBI Taxonomy" id="634439"/>
    <lineage>
        <taxon>Bacteria</taxon>
        <taxon>Pseudomonadati</taxon>
        <taxon>Pseudomonadota</taxon>
        <taxon>Gammaproteobacteria</taxon>
        <taxon>Vibrionales</taxon>
        <taxon>Vibrionaceae</taxon>
        <taxon>Vibrio</taxon>
    </lineage>
</organism>
<dbReference type="Gene3D" id="1.10.10.10">
    <property type="entry name" value="Winged helix-like DNA-binding domain superfamily/Winged helix DNA-binding domain"/>
    <property type="match status" value="1"/>
</dbReference>
<dbReference type="PANTHER" id="PTHR30126">
    <property type="entry name" value="HTH-TYPE TRANSCRIPTIONAL REGULATOR"/>
    <property type="match status" value="1"/>
</dbReference>
<dbReference type="Proteomes" id="UP000838748">
    <property type="component" value="Unassembled WGS sequence"/>
</dbReference>
<dbReference type="Gene3D" id="3.40.190.10">
    <property type="entry name" value="Periplasmic binding protein-like II"/>
    <property type="match status" value="2"/>
</dbReference>
<keyword evidence="2" id="KW-0805">Transcription regulation</keyword>
<keyword evidence="4" id="KW-0804">Transcription</keyword>
<dbReference type="InterPro" id="IPR000847">
    <property type="entry name" value="LysR_HTH_N"/>
</dbReference>
<dbReference type="SUPFAM" id="SSF53850">
    <property type="entry name" value="Periplasmic binding protein-like II"/>
    <property type="match status" value="1"/>
</dbReference>
<feature type="domain" description="HTH lysR-type" evidence="5">
    <location>
        <begin position="1"/>
        <end position="58"/>
    </location>
</feature>
<dbReference type="CDD" id="cd08430">
    <property type="entry name" value="PBP2_IlvY"/>
    <property type="match status" value="1"/>
</dbReference>
<keyword evidence="3" id="KW-0238">DNA-binding</keyword>
<dbReference type="Pfam" id="PF00126">
    <property type="entry name" value="HTH_1"/>
    <property type="match status" value="1"/>
</dbReference>
<dbReference type="InterPro" id="IPR036390">
    <property type="entry name" value="WH_DNA-bd_sf"/>
</dbReference>
<evidence type="ECO:0000313" key="7">
    <source>
        <dbReference type="Proteomes" id="UP000838748"/>
    </source>
</evidence>
<evidence type="ECO:0000256" key="3">
    <source>
        <dbReference type="ARBA" id="ARBA00023125"/>
    </source>
</evidence>
<evidence type="ECO:0000256" key="4">
    <source>
        <dbReference type="ARBA" id="ARBA00023163"/>
    </source>
</evidence>
<accession>A0ABN8E833</accession>
<gene>
    <name evidence="6" type="primary">hcaR</name>
    <name evidence="6" type="ORF">VMF7928_04046</name>
</gene>
<dbReference type="InterPro" id="IPR005119">
    <property type="entry name" value="LysR_subst-bd"/>
</dbReference>
<dbReference type="InterPro" id="IPR036388">
    <property type="entry name" value="WH-like_DNA-bd_sf"/>
</dbReference>
<dbReference type="PANTHER" id="PTHR30126:SF81">
    <property type="entry name" value="HTH-TYPE TRANSCRIPTIONAL REGULATOR ILVY"/>
    <property type="match status" value="1"/>
</dbReference>
<dbReference type="InterPro" id="IPR037404">
    <property type="entry name" value="IlvY_PBP2"/>
</dbReference>
<dbReference type="Pfam" id="PF03466">
    <property type="entry name" value="LysR_substrate"/>
    <property type="match status" value="1"/>
</dbReference>
<keyword evidence="7" id="KW-1185">Reference proteome</keyword>
<evidence type="ECO:0000259" key="5">
    <source>
        <dbReference type="PROSITE" id="PS50931"/>
    </source>
</evidence>
<comment type="caution">
    <text evidence="6">The sequence shown here is derived from an EMBL/GenBank/DDBJ whole genome shotgun (WGS) entry which is preliminary data.</text>
</comment>
<dbReference type="EMBL" id="CAKLDM010000002">
    <property type="protein sequence ID" value="CAH0542045.1"/>
    <property type="molecule type" value="Genomic_DNA"/>
</dbReference>
<sequence length="295" mass="33025">MNLKTLTLFIHLCDSRSFQKSALAMHMSPSALSRQVQKLEENVGQTLFIRDNRSVELTSAGAKLLPVAIRIVSEWKQYLNQFTQDSQILTGDVRIYCSVTASYSYLPELLSEFRLHQPLIEYKLTTGEPIHAIDKVLSNDVDISIAAMPDIWPPKIEFKILGELPYSVIAPVGSSSFSDELLKENPDWEKIPFIIPEAGATRERANRWFKQMKFKPQIYALAGHEATVSMVSLGCGVGIVPDIVLSCSPLKESVQRLKVEPIKPFKLGLCCQKSNLGNPLIQALWKIASDMSFSK</sequence>
<dbReference type="SUPFAM" id="SSF46785">
    <property type="entry name" value="Winged helix' DNA-binding domain"/>
    <property type="match status" value="1"/>
</dbReference>
<evidence type="ECO:0000313" key="6">
    <source>
        <dbReference type="EMBL" id="CAH0542045.1"/>
    </source>
</evidence>
<comment type="similarity">
    <text evidence="1">Belongs to the LysR transcriptional regulatory family.</text>
</comment>
<protein>
    <submittedName>
        <fullName evidence="6">Hca operon transcriptional activator HcaR</fullName>
    </submittedName>
</protein>
<proteinExistence type="inferred from homology"/>
<dbReference type="PROSITE" id="PS50931">
    <property type="entry name" value="HTH_LYSR"/>
    <property type="match status" value="1"/>
</dbReference>
<dbReference type="RefSeq" id="WP_237363468.1">
    <property type="nucleotide sequence ID" value="NZ_CAKLDM010000002.1"/>
</dbReference>
<evidence type="ECO:0000256" key="1">
    <source>
        <dbReference type="ARBA" id="ARBA00009437"/>
    </source>
</evidence>
<name>A0ABN8E833_9VIBR</name>
<reference evidence="6" key="1">
    <citation type="submission" date="2021-11" db="EMBL/GenBank/DDBJ databases">
        <authorList>
            <person name="Rodrigo-Torres L."/>
            <person name="Arahal R. D."/>
            <person name="Lucena T."/>
        </authorList>
    </citation>
    <scope>NUCLEOTIDE SEQUENCE</scope>
    <source>
        <strain evidence="6">CECT 7928</strain>
    </source>
</reference>
<dbReference type="NCBIfam" id="NF008722">
    <property type="entry name" value="PRK11716.1"/>
    <property type="match status" value="1"/>
</dbReference>